<feature type="transmembrane region" description="Helical" evidence="1">
    <location>
        <begin position="88"/>
        <end position="110"/>
    </location>
</feature>
<comment type="caution">
    <text evidence="2">The sequence shown here is derived from an EMBL/GenBank/DDBJ whole genome shotgun (WGS) entry which is preliminary data.</text>
</comment>
<dbReference type="AlphaFoldDB" id="A0AA38LXT1"/>
<dbReference type="Proteomes" id="UP001164286">
    <property type="component" value="Unassembled WGS sequence"/>
</dbReference>
<evidence type="ECO:0008006" key="4">
    <source>
        <dbReference type="Google" id="ProtNLM"/>
    </source>
</evidence>
<dbReference type="PANTHER" id="PTHR28013">
    <property type="entry name" value="PROTEIN DCV1-RELATED"/>
    <property type="match status" value="1"/>
</dbReference>
<accession>A0AA38LXT1</accession>
<dbReference type="GO" id="GO:0035838">
    <property type="term" value="C:growing cell tip"/>
    <property type="evidence" value="ECO:0007669"/>
    <property type="project" value="TreeGrafter"/>
</dbReference>
<proteinExistence type="predicted"/>
<feature type="transmembrane region" description="Helical" evidence="1">
    <location>
        <begin position="12"/>
        <end position="33"/>
    </location>
</feature>
<dbReference type="InterPro" id="IPR051380">
    <property type="entry name" value="pH-response_reg_palI/RIM9"/>
</dbReference>
<keyword evidence="1" id="KW-1133">Transmembrane helix</keyword>
<keyword evidence="1" id="KW-0472">Membrane</keyword>
<dbReference type="GO" id="GO:0032153">
    <property type="term" value="C:cell division site"/>
    <property type="evidence" value="ECO:0007669"/>
    <property type="project" value="TreeGrafter"/>
</dbReference>
<name>A0AA38LXT1_9TREE</name>
<reference evidence="2" key="1">
    <citation type="journal article" date="2022" name="G3 (Bethesda)">
        <title>High quality genome of the basidiomycete yeast Dioszegia hungarica PDD-24b-2 isolated from cloud water.</title>
        <authorList>
            <person name="Jarrige D."/>
            <person name="Haridas S."/>
            <person name="Bleykasten-Grosshans C."/>
            <person name="Joly M."/>
            <person name="Nadalig T."/>
            <person name="Sancelme M."/>
            <person name="Vuilleumier S."/>
            <person name="Grigoriev I.V."/>
            <person name="Amato P."/>
            <person name="Bringel F."/>
        </authorList>
    </citation>
    <scope>NUCLEOTIDE SEQUENCE</scope>
    <source>
        <strain evidence="2">PDD-24b-2</strain>
    </source>
</reference>
<evidence type="ECO:0000313" key="2">
    <source>
        <dbReference type="EMBL" id="KAI9638279.1"/>
    </source>
</evidence>
<evidence type="ECO:0000256" key="1">
    <source>
        <dbReference type="SAM" id="Phobius"/>
    </source>
</evidence>
<feature type="transmembrane region" description="Helical" evidence="1">
    <location>
        <begin position="162"/>
        <end position="185"/>
    </location>
</feature>
<dbReference type="GeneID" id="77731311"/>
<dbReference type="GO" id="GO:0005886">
    <property type="term" value="C:plasma membrane"/>
    <property type="evidence" value="ECO:0007669"/>
    <property type="project" value="TreeGrafter"/>
</dbReference>
<dbReference type="RefSeq" id="XP_052948056.1">
    <property type="nucleotide sequence ID" value="XM_053092106.1"/>
</dbReference>
<keyword evidence="3" id="KW-1185">Reference proteome</keyword>
<feature type="transmembrane region" description="Helical" evidence="1">
    <location>
        <begin position="131"/>
        <end position="150"/>
    </location>
</feature>
<organism evidence="2 3">
    <name type="scientific">Dioszegia hungarica</name>
    <dbReference type="NCBI Taxonomy" id="4972"/>
    <lineage>
        <taxon>Eukaryota</taxon>
        <taxon>Fungi</taxon>
        <taxon>Dikarya</taxon>
        <taxon>Basidiomycota</taxon>
        <taxon>Agaricomycotina</taxon>
        <taxon>Tremellomycetes</taxon>
        <taxon>Tremellales</taxon>
        <taxon>Bulleribasidiaceae</taxon>
        <taxon>Dioszegia</taxon>
    </lineage>
</organism>
<sequence>MSSLTQRIPYGAHVIIIFVLSFAAFILVILTTFSTPFIQGISFLDVYTSSGLTRFGSFGWCNPGYCLPNLVSYEYAPQVNASLTGAMVLWPIAIIFTFFTLIAIIPLLFVHNSAALRYVGNSMFFKFSANLSAIITLVAWVMTIYGWSIAKRTFEAGGVGAVYGAATWLGLTAMLCMLIVAFLGWPHEAWDGKTTRANGGAGGRGLPGPGGDGYYHYKRTTREIVPQHQGGAITTTTRY</sequence>
<dbReference type="PANTHER" id="PTHR28013:SF4">
    <property type="entry name" value="MARVEL DOMAIN-CONTAINING PROTEIN"/>
    <property type="match status" value="1"/>
</dbReference>
<evidence type="ECO:0000313" key="3">
    <source>
        <dbReference type="Proteomes" id="UP001164286"/>
    </source>
</evidence>
<gene>
    <name evidence="2" type="ORF">MKK02DRAFT_42669</name>
</gene>
<dbReference type="EMBL" id="JAKWFO010000003">
    <property type="protein sequence ID" value="KAI9638279.1"/>
    <property type="molecule type" value="Genomic_DNA"/>
</dbReference>
<protein>
    <recommendedName>
        <fullName evidence="4">Pali-domain-containing protein</fullName>
    </recommendedName>
</protein>
<keyword evidence="1" id="KW-0812">Transmembrane</keyword>